<dbReference type="PROSITE" id="PS00143">
    <property type="entry name" value="INSULINASE"/>
    <property type="match status" value="1"/>
</dbReference>
<dbReference type="EMBL" id="JBHSNM010000004">
    <property type="protein sequence ID" value="MFC5570935.1"/>
    <property type="molecule type" value="Genomic_DNA"/>
</dbReference>
<dbReference type="PANTHER" id="PTHR11851">
    <property type="entry name" value="METALLOPROTEASE"/>
    <property type="match status" value="1"/>
</dbReference>
<keyword evidence="8" id="KW-1185">Reference proteome</keyword>
<dbReference type="Pfam" id="PF05193">
    <property type="entry name" value="Peptidase_M16_C"/>
    <property type="match status" value="2"/>
</dbReference>
<evidence type="ECO:0000313" key="7">
    <source>
        <dbReference type="EMBL" id="MFC5570935.1"/>
    </source>
</evidence>
<dbReference type="RefSeq" id="WP_386755451.1">
    <property type="nucleotide sequence ID" value="NZ_JBHSNM010000004.1"/>
</dbReference>
<dbReference type="Proteomes" id="UP001596036">
    <property type="component" value="Unassembled WGS sequence"/>
</dbReference>
<evidence type="ECO:0000313" key="8">
    <source>
        <dbReference type="Proteomes" id="UP001596036"/>
    </source>
</evidence>
<evidence type="ECO:0000259" key="6">
    <source>
        <dbReference type="Pfam" id="PF05193"/>
    </source>
</evidence>
<evidence type="ECO:0000256" key="2">
    <source>
        <dbReference type="ARBA" id="ARBA00007261"/>
    </source>
</evidence>
<sequence>MLRCRFLRAFALACSLLCTAAPIAAAPTPASVAAPAATAITLPRGITAGPCIEGICEYTLANGLRVLLFPDATTPTVTVNIAYGVGSVHENYGETGMAHLLEHLLFKGTPTHPDIPAELKKRGIAANATTSFDRTNYYGSFPANDDTLAWLLGLEADRMVHSFVAQKDLDSEMTVVRNEMERNENNPAGVLAQRVRAAAYLWHNYGNTTIGARSDVEGVPIANLQAFYRAWYRPDNATLVVAGRIDPAKTLAMVHAAFAPVKQPTAPLPVFHTTEPTQDGEREVTVRRSGDVRVLIAAYHVPSVNHADGAALSVLANVLGDAPSGRLHKTLVEPGLAAAIGAGTDNLRDAGLLNLVAIVPLDGDMAKTQDALLRQAERLGDKQIGEDEVAQAKQRLANAWERSLTDVNAVAMGLTSAVAAGDWRLYFLRRDQIAQVTAADVNRVARAYLKPSNRTLGRFVPTDAPDRAPIPAAPPVAGLLAGYTGRAAVAAGETFDPSPANIDARTQTFVLGDGLKVSLLPKDTRGDTVQVSANFRFGDVPALKRHPRLVGGVVGAMLMRGSTTLDREQIAQRLETLRTTGNVNGGMQAAGIALDTRRDTLADALQLAADLLRHPAFPQEEFEQLRVQAITGLEAARKEPGTAVSQALRAHFDPWPADHPLAFRSLDAQIAEWKALRREDLVAFHHDFYGTAQGEIAIVGDFDPGAVKTQLQALFASWKSPTPYMAISTHYTAVAPESQRLETPDKANAVVAARANLPLNDTDPDYPALMVANHVLGAGTLASRLGKRLRETEGLTYGVSSRLTADASPDGKDDAGSLFIQAIAAPQNVDRLTAGLREEVARLVREGITAAELKDAVNAMLTQRAQARAGDDVVADILARNLYLDRTMAWSAAIDARLQALTVAQVNEAIRRRFDPDALSVYAAGDFAGVAHMKPAAATPGQ</sequence>
<evidence type="ECO:0000259" key="5">
    <source>
        <dbReference type="Pfam" id="PF00675"/>
    </source>
</evidence>
<feature type="domain" description="Peptidase M16 C-terminal" evidence="6">
    <location>
        <begin position="676"/>
        <end position="860"/>
    </location>
</feature>
<feature type="signal peptide" evidence="4">
    <location>
        <begin position="1"/>
        <end position="20"/>
    </location>
</feature>
<comment type="caution">
    <text evidence="7">The sequence shown here is derived from an EMBL/GenBank/DDBJ whole genome shotgun (WGS) entry which is preliminary data.</text>
</comment>
<proteinExistence type="inferred from homology"/>
<evidence type="ECO:0000256" key="3">
    <source>
        <dbReference type="RuleBase" id="RU004447"/>
    </source>
</evidence>
<evidence type="ECO:0000256" key="4">
    <source>
        <dbReference type="SAM" id="SignalP"/>
    </source>
</evidence>
<dbReference type="SUPFAM" id="SSF63411">
    <property type="entry name" value="LuxS/MPP-like metallohydrolase"/>
    <property type="match status" value="4"/>
</dbReference>
<feature type="chain" id="PRO_5045810501" evidence="4">
    <location>
        <begin position="21"/>
        <end position="942"/>
    </location>
</feature>
<protein>
    <submittedName>
        <fullName evidence="7">M16 family metallopeptidase</fullName>
    </submittedName>
</protein>
<dbReference type="Pfam" id="PF00675">
    <property type="entry name" value="Peptidase_M16"/>
    <property type="match status" value="1"/>
</dbReference>
<dbReference type="PANTHER" id="PTHR11851:SF49">
    <property type="entry name" value="MITOCHONDRIAL-PROCESSING PEPTIDASE SUBUNIT ALPHA"/>
    <property type="match status" value="1"/>
</dbReference>
<feature type="domain" description="Peptidase M16 N-terminal" evidence="5">
    <location>
        <begin position="66"/>
        <end position="211"/>
    </location>
</feature>
<dbReference type="InterPro" id="IPR007863">
    <property type="entry name" value="Peptidase_M16_C"/>
</dbReference>
<accession>A0ABW0SQN8</accession>
<dbReference type="InterPro" id="IPR050361">
    <property type="entry name" value="MPP/UQCRC_Complex"/>
</dbReference>
<reference evidence="8" key="1">
    <citation type="journal article" date="2019" name="Int. J. Syst. Evol. Microbiol.">
        <title>The Global Catalogue of Microorganisms (GCM) 10K type strain sequencing project: providing services to taxonomists for standard genome sequencing and annotation.</title>
        <authorList>
            <consortium name="The Broad Institute Genomics Platform"/>
            <consortium name="The Broad Institute Genome Sequencing Center for Infectious Disease"/>
            <person name="Wu L."/>
            <person name="Ma J."/>
        </authorList>
    </citation>
    <scope>NUCLEOTIDE SEQUENCE [LARGE SCALE GENOMIC DNA]</scope>
    <source>
        <strain evidence="8">KACC 11407</strain>
    </source>
</reference>
<feature type="domain" description="Peptidase M16 C-terminal" evidence="6">
    <location>
        <begin position="222"/>
        <end position="396"/>
    </location>
</feature>
<comment type="cofactor">
    <cofactor evidence="1">
        <name>Zn(2+)</name>
        <dbReference type="ChEBI" id="CHEBI:29105"/>
    </cofactor>
</comment>
<comment type="similarity">
    <text evidence="2 3">Belongs to the peptidase M16 family.</text>
</comment>
<dbReference type="InterPro" id="IPR011765">
    <property type="entry name" value="Pept_M16_N"/>
</dbReference>
<dbReference type="InterPro" id="IPR001431">
    <property type="entry name" value="Pept_M16_Zn_BS"/>
</dbReference>
<keyword evidence="4" id="KW-0732">Signal</keyword>
<name>A0ABW0SQN8_9GAMM</name>
<organism evidence="7 8">
    <name type="scientific">Lysobacter yangpyeongensis</name>
    <dbReference type="NCBI Taxonomy" id="346182"/>
    <lineage>
        <taxon>Bacteria</taxon>
        <taxon>Pseudomonadati</taxon>
        <taxon>Pseudomonadota</taxon>
        <taxon>Gammaproteobacteria</taxon>
        <taxon>Lysobacterales</taxon>
        <taxon>Lysobacteraceae</taxon>
        <taxon>Lysobacter</taxon>
    </lineage>
</organism>
<dbReference type="InterPro" id="IPR011249">
    <property type="entry name" value="Metalloenz_LuxS/M16"/>
</dbReference>
<evidence type="ECO:0000256" key="1">
    <source>
        <dbReference type="ARBA" id="ARBA00001947"/>
    </source>
</evidence>
<gene>
    <name evidence="7" type="ORF">ACFPN1_12770</name>
</gene>
<dbReference type="Gene3D" id="3.30.830.10">
    <property type="entry name" value="Metalloenzyme, LuxS/M16 peptidase-like"/>
    <property type="match status" value="4"/>
</dbReference>